<feature type="transmembrane region" description="Helical" evidence="6">
    <location>
        <begin position="46"/>
        <end position="75"/>
    </location>
</feature>
<feature type="transmembrane region" description="Helical" evidence="6">
    <location>
        <begin position="270"/>
        <end position="288"/>
    </location>
</feature>
<protein>
    <submittedName>
        <fullName evidence="7">Ribonuclease, putative</fullName>
    </submittedName>
</protein>
<evidence type="ECO:0000256" key="2">
    <source>
        <dbReference type="ARBA" id="ARBA00022475"/>
    </source>
</evidence>
<evidence type="ECO:0000256" key="3">
    <source>
        <dbReference type="ARBA" id="ARBA00022692"/>
    </source>
</evidence>
<dbReference type="AlphaFoldDB" id="I4BFB5"/>
<name>I4BFB5_MYCCN</name>
<dbReference type="GO" id="GO:0005886">
    <property type="term" value="C:plasma membrane"/>
    <property type="evidence" value="ECO:0007669"/>
    <property type="project" value="UniProtKB-SubCell"/>
</dbReference>
<evidence type="ECO:0000256" key="5">
    <source>
        <dbReference type="ARBA" id="ARBA00023136"/>
    </source>
</evidence>
<accession>I4BFB5</accession>
<evidence type="ECO:0000313" key="8">
    <source>
        <dbReference type="Proteomes" id="UP000006057"/>
    </source>
</evidence>
<dbReference type="Pfam" id="PF03631">
    <property type="entry name" value="Virul_fac_BrkB"/>
    <property type="match status" value="1"/>
</dbReference>
<proteinExistence type="predicted"/>
<dbReference type="KEGG" id="mcb:Mycch_1164"/>
<organism evidence="7 8">
    <name type="scientific">Mycolicibacterium chubuense (strain NBB4)</name>
    <name type="common">Mycobacterium chubuense</name>
    <dbReference type="NCBI Taxonomy" id="710421"/>
    <lineage>
        <taxon>Bacteria</taxon>
        <taxon>Bacillati</taxon>
        <taxon>Actinomycetota</taxon>
        <taxon>Actinomycetes</taxon>
        <taxon>Mycobacteriales</taxon>
        <taxon>Mycobacteriaceae</taxon>
        <taxon>Mycolicibacterium</taxon>
    </lineage>
</organism>
<dbReference type="eggNOG" id="COG1295">
    <property type="taxonomic scope" value="Bacteria"/>
</dbReference>
<evidence type="ECO:0000256" key="6">
    <source>
        <dbReference type="SAM" id="Phobius"/>
    </source>
</evidence>
<dbReference type="PANTHER" id="PTHR30213:SF1">
    <property type="entry name" value="INNER MEMBRANE PROTEIN YHJD"/>
    <property type="match status" value="1"/>
</dbReference>
<keyword evidence="4 6" id="KW-1133">Transmembrane helix</keyword>
<dbReference type="InterPro" id="IPR017039">
    <property type="entry name" value="Virul_fac_BrkB"/>
</dbReference>
<dbReference type="Proteomes" id="UP000006057">
    <property type="component" value="Chromosome"/>
</dbReference>
<dbReference type="PANTHER" id="PTHR30213">
    <property type="entry name" value="INNER MEMBRANE PROTEIN YHJD"/>
    <property type="match status" value="1"/>
</dbReference>
<dbReference type="STRING" id="710421.Mycch_1164"/>
<dbReference type="PATRIC" id="fig|710421.3.peg.1172"/>
<keyword evidence="2" id="KW-1003">Cell membrane</keyword>
<dbReference type="OrthoDB" id="4127374at2"/>
<dbReference type="RefSeq" id="WP_014814455.1">
    <property type="nucleotide sequence ID" value="NC_018027.1"/>
</dbReference>
<feature type="transmembrane region" description="Helical" evidence="6">
    <location>
        <begin position="198"/>
        <end position="224"/>
    </location>
</feature>
<evidence type="ECO:0000256" key="1">
    <source>
        <dbReference type="ARBA" id="ARBA00004651"/>
    </source>
</evidence>
<dbReference type="InterPro" id="IPR005274">
    <property type="entry name" value="IM_pro_YhjD"/>
</dbReference>
<dbReference type="EMBL" id="CP003053">
    <property type="protein sequence ID" value="AFM15972.1"/>
    <property type="molecule type" value="Genomic_DNA"/>
</dbReference>
<reference evidence="7 8" key="1">
    <citation type="submission" date="2012-06" db="EMBL/GenBank/DDBJ databases">
        <title>Complete sequence of chromosome of Mycobacterium chubuense NBB4.</title>
        <authorList>
            <consortium name="US DOE Joint Genome Institute"/>
            <person name="Lucas S."/>
            <person name="Han J."/>
            <person name="Lapidus A."/>
            <person name="Cheng J.-F."/>
            <person name="Goodwin L."/>
            <person name="Pitluck S."/>
            <person name="Peters L."/>
            <person name="Mikhailova N."/>
            <person name="Teshima H."/>
            <person name="Detter J.C."/>
            <person name="Han C."/>
            <person name="Tapia R."/>
            <person name="Land M."/>
            <person name="Hauser L."/>
            <person name="Kyrpides N."/>
            <person name="Ivanova N."/>
            <person name="Pagani I."/>
            <person name="Mattes T."/>
            <person name="Holmes A."/>
            <person name="Rutledge P."/>
            <person name="Paulsen I."/>
            <person name="Coleman N."/>
            <person name="Woyke T."/>
        </authorList>
    </citation>
    <scope>NUCLEOTIDE SEQUENCE [LARGE SCALE GENOMIC DNA]</scope>
    <source>
        <strain evidence="7 8">NBB4</strain>
    </source>
</reference>
<evidence type="ECO:0000256" key="4">
    <source>
        <dbReference type="ARBA" id="ARBA00022989"/>
    </source>
</evidence>
<feature type="transmembrane region" description="Helical" evidence="6">
    <location>
        <begin position="159"/>
        <end position="178"/>
    </location>
</feature>
<sequence>MTAPASSADPDADSEPGLLDRLRARMPWFDHVMRAQQRYNDSKGDFYAAGITYFTIFALFPLLMIGFAIGGFVLASQPQWLNAVESRIRSSVSGDLGQQLVQLMDSAIDSRGTVGLIGLATATWAGLGWMANIREALSQMWGLYRDETPGFVRTKLSDLGALLSTFLAIVVTVALSALGNSSVIGKILTWVGFPDSLVLSLVLRVASIVVSILVSWLLFTWMIARLPRESISFRSSVRAGLIAAVGFEIFKLVASIYLRSVLTGPAGATFGPVLGLMVFAYITARLVLFSTAWAATTPENMGEAPVPPPGPAVIRNRIITRPGLRPWETAAAVAAGALGALGLSRWRRVSPKDDGSARGRP</sequence>
<keyword evidence="5 6" id="KW-0472">Membrane</keyword>
<keyword evidence="8" id="KW-1185">Reference proteome</keyword>
<keyword evidence="3 6" id="KW-0812">Transmembrane</keyword>
<evidence type="ECO:0000313" key="7">
    <source>
        <dbReference type="EMBL" id="AFM15972.1"/>
    </source>
</evidence>
<comment type="subcellular location">
    <subcellularLocation>
        <location evidence="1">Cell membrane</location>
        <topology evidence="1">Multi-pass membrane protein</topology>
    </subcellularLocation>
</comment>
<dbReference type="HOGENOM" id="CLU_050028_0_1_11"/>
<dbReference type="NCBIfam" id="TIGR00766">
    <property type="entry name" value="inner membrane protein YhjD"/>
    <property type="match status" value="1"/>
</dbReference>
<gene>
    <name evidence="7" type="ordered locus">Mycch_1164</name>
</gene>
<feature type="transmembrane region" description="Helical" evidence="6">
    <location>
        <begin position="236"/>
        <end position="258"/>
    </location>
</feature>